<sequence length="49" mass="5733">MTRIQIRREPPATGPDRTDIFSLLGDEVMPDFPTLEALLDRIEHREVRK</sequence>
<organism evidence="1 2">
    <name type="scientific">Lutimaribacter saemankumensis</name>
    <dbReference type="NCBI Taxonomy" id="490829"/>
    <lineage>
        <taxon>Bacteria</taxon>
        <taxon>Pseudomonadati</taxon>
        <taxon>Pseudomonadota</taxon>
        <taxon>Alphaproteobacteria</taxon>
        <taxon>Rhodobacterales</taxon>
        <taxon>Roseobacteraceae</taxon>
        <taxon>Lutimaribacter</taxon>
    </lineage>
</organism>
<dbReference type="RefSeq" id="WP_175491423.1">
    <property type="nucleotide sequence ID" value="NZ_FNEB01000003.1"/>
</dbReference>
<protein>
    <submittedName>
        <fullName evidence="1">Uncharacterized protein</fullName>
    </submittedName>
</protein>
<dbReference type="STRING" id="490829.SAMN05421850_1037"/>
<gene>
    <name evidence="1" type="ORF">SAMN05421850_1037</name>
</gene>
<keyword evidence="2" id="KW-1185">Reference proteome</keyword>
<evidence type="ECO:0000313" key="1">
    <source>
        <dbReference type="EMBL" id="SDI45988.1"/>
    </source>
</evidence>
<evidence type="ECO:0000313" key="2">
    <source>
        <dbReference type="Proteomes" id="UP000199340"/>
    </source>
</evidence>
<name>A0A1G8KRC8_9RHOB</name>
<dbReference type="EMBL" id="FNEB01000003">
    <property type="protein sequence ID" value="SDI45988.1"/>
    <property type="molecule type" value="Genomic_DNA"/>
</dbReference>
<proteinExistence type="predicted"/>
<accession>A0A1G8KRC8</accession>
<dbReference type="Proteomes" id="UP000199340">
    <property type="component" value="Unassembled WGS sequence"/>
</dbReference>
<reference evidence="1 2" key="1">
    <citation type="submission" date="2016-10" db="EMBL/GenBank/DDBJ databases">
        <authorList>
            <person name="de Groot N.N."/>
        </authorList>
    </citation>
    <scope>NUCLEOTIDE SEQUENCE [LARGE SCALE GENOMIC DNA]</scope>
    <source>
        <strain evidence="1 2">DSM 28010</strain>
    </source>
</reference>
<dbReference type="AlphaFoldDB" id="A0A1G8KRC8"/>